<evidence type="ECO:0008006" key="3">
    <source>
        <dbReference type="Google" id="ProtNLM"/>
    </source>
</evidence>
<proteinExistence type="predicted"/>
<feature type="chain" id="PRO_5025334486" description="Glycine zipper 2TM domain-containing protein" evidence="1">
    <location>
        <begin position="19"/>
        <end position="165"/>
    </location>
</feature>
<dbReference type="EMBL" id="JAAGRN010000001">
    <property type="protein sequence ID" value="NDY81931.1"/>
    <property type="molecule type" value="Genomic_DNA"/>
</dbReference>
<comment type="caution">
    <text evidence="2">The sequence shown here is derived from an EMBL/GenBank/DDBJ whole genome shotgun (WGS) entry which is preliminary data.</text>
</comment>
<sequence>MNRKFCCSLLSVSVLALAGCATGQNYKPNVYRGGQVNQQQSAKTIQIIALSPVQVEVDNTKGQQAAMIGGAVLGAVIGGVLGNQSRNTGAGIALGGLAGGAGGSLVSNTVMVEGVSITYQDGTHTMNSVQVGRLCEYKQGAAVMISSAPGETRIQPNNEVPCPKE</sequence>
<dbReference type="RefSeq" id="WP_163651220.1">
    <property type="nucleotide sequence ID" value="NZ_JAAGRN010000001.1"/>
</dbReference>
<dbReference type="AlphaFoldDB" id="A0A6B2QUW6"/>
<evidence type="ECO:0000256" key="1">
    <source>
        <dbReference type="SAM" id="SignalP"/>
    </source>
</evidence>
<keyword evidence="1" id="KW-0732">Signal</keyword>
<protein>
    <recommendedName>
        <fullName evidence="3">Glycine zipper 2TM domain-containing protein</fullName>
    </recommendedName>
</protein>
<name>A0A6B2QUW6_9BURK</name>
<dbReference type="PROSITE" id="PS51257">
    <property type="entry name" value="PROKAR_LIPOPROTEIN"/>
    <property type="match status" value="1"/>
</dbReference>
<gene>
    <name evidence="2" type="ORF">G3I67_01685</name>
</gene>
<evidence type="ECO:0000313" key="2">
    <source>
        <dbReference type="EMBL" id="NDY81931.1"/>
    </source>
</evidence>
<feature type="signal peptide" evidence="1">
    <location>
        <begin position="1"/>
        <end position="18"/>
    </location>
</feature>
<organism evidence="2">
    <name type="scientific">Sheuella amnicola</name>
    <dbReference type="NCBI Taxonomy" id="2707330"/>
    <lineage>
        <taxon>Bacteria</taxon>
        <taxon>Pseudomonadati</taxon>
        <taxon>Pseudomonadota</taxon>
        <taxon>Betaproteobacteria</taxon>
        <taxon>Burkholderiales</taxon>
        <taxon>Alcaligenaceae</taxon>
        <taxon>Sheuella</taxon>
    </lineage>
</organism>
<accession>A0A6B2QUW6</accession>
<reference evidence="2" key="1">
    <citation type="submission" date="2020-02" db="EMBL/GenBank/DDBJ databases">
        <authorList>
            <person name="Chen W.-M."/>
        </authorList>
    </citation>
    <scope>NUCLEOTIDE SEQUENCE</scope>
    <source>
        <strain evidence="2">NBD-18</strain>
    </source>
</reference>